<feature type="chain" id="PRO_5047204244" description="Secreted protein" evidence="2">
    <location>
        <begin position="29"/>
        <end position="278"/>
    </location>
</feature>
<dbReference type="EMBL" id="CAXLJM020000040">
    <property type="protein sequence ID" value="CAL8108920.1"/>
    <property type="molecule type" value="Genomic_DNA"/>
</dbReference>
<keyword evidence="1" id="KW-0812">Transmembrane</keyword>
<evidence type="ECO:0000256" key="1">
    <source>
        <dbReference type="SAM" id="Phobius"/>
    </source>
</evidence>
<evidence type="ECO:0000313" key="3">
    <source>
        <dbReference type="EMBL" id="CAL8108920.1"/>
    </source>
</evidence>
<dbReference type="Proteomes" id="UP001642540">
    <property type="component" value="Unassembled WGS sequence"/>
</dbReference>
<keyword evidence="4" id="KW-1185">Reference proteome</keyword>
<evidence type="ECO:0008006" key="5">
    <source>
        <dbReference type="Google" id="ProtNLM"/>
    </source>
</evidence>
<organism evidence="3 4">
    <name type="scientific">Orchesella dallaii</name>
    <dbReference type="NCBI Taxonomy" id="48710"/>
    <lineage>
        <taxon>Eukaryota</taxon>
        <taxon>Metazoa</taxon>
        <taxon>Ecdysozoa</taxon>
        <taxon>Arthropoda</taxon>
        <taxon>Hexapoda</taxon>
        <taxon>Collembola</taxon>
        <taxon>Entomobryomorpha</taxon>
        <taxon>Entomobryoidea</taxon>
        <taxon>Orchesellidae</taxon>
        <taxon>Orchesellinae</taxon>
        <taxon>Orchesella</taxon>
    </lineage>
</organism>
<protein>
    <recommendedName>
        <fullName evidence="5">Secreted protein</fullName>
    </recommendedName>
</protein>
<keyword evidence="1" id="KW-0472">Membrane</keyword>
<evidence type="ECO:0000256" key="2">
    <source>
        <dbReference type="SAM" id="SignalP"/>
    </source>
</evidence>
<feature type="signal peptide" evidence="2">
    <location>
        <begin position="1"/>
        <end position="28"/>
    </location>
</feature>
<keyword evidence="1" id="KW-1133">Transmembrane helix</keyword>
<proteinExistence type="predicted"/>
<reference evidence="3 4" key="1">
    <citation type="submission" date="2024-08" db="EMBL/GenBank/DDBJ databases">
        <authorList>
            <person name="Cucini C."/>
            <person name="Frati F."/>
        </authorList>
    </citation>
    <scope>NUCLEOTIDE SEQUENCE [LARGE SCALE GENOMIC DNA]</scope>
</reference>
<comment type="caution">
    <text evidence="3">The sequence shown here is derived from an EMBL/GenBank/DDBJ whole genome shotgun (WGS) entry which is preliminary data.</text>
</comment>
<sequence length="278" mass="31222">MLVQRFPSRSSAATLLIYTLCVLPGNIAENESVDTSDDNIDASDPWETPLQELQRITNRCALKLPGFYELAYDAEVNWQSCIDSITPQFPILETRRGRNDSPLNDSVILELDRQLHMAICSNTTAYKGCWLSVLAALNECEPGIGDVAGKVYFALYEDICRDGGRITVENRRKAAVEGRPCLRDYSTKECSMSKMLRHSKDLCTRFQSNTACDLSSIDPNCSNQADKRLHAEIFLRVGHVLQCSFSDMSNAMSRTTGVLPTHIFTMLIVLINFIFKFN</sequence>
<feature type="transmembrane region" description="Helical" evidence="1">
    <location>
        <begin position="257"/>
        <end position="275"/>
    </location>
</feature>
<keyword evidence="2" id="KW-0732">Signal</keyword>
<name>A0ABP1QNF7_9HEXA</name>
<accession>A0ABP1QNF7</accession>
<evidence type="ECO:0000313" key="4">
    <source>
        <dbReference type="Proteomes" id="UP001642540"/>
    </source>
</evidence>
<gene>
    <name evidence="3" type="ORF">ODALV1_LOCUS13135</name>
</gene>